<reference evidence="1" key="1">
    <citation type="submission" date="2020-11" db="EMBL/GenBank/DDBJ databases">
        <authorList>
            <person name="Tran Van P."/>
        </authorList>
    </citation>
    <scope>NUCLEOTIDE SEQUENCE</scope>
</reference>
<dbReference type="InterPro" id="IPR051436">
    <property type="entry name" value="Autophagy-related_EPG5"/>
</dbReference>
<dbReference type="GO" id="GO:0005737">
    <property type="term" value="C:cytoplasm"/>
    <property type="evidence" value="ECO:0007669"/>
    <property type="project" value="TreeGrafter"/>
</dbReference>
<organism evidence="1">
    <name type="scientific">Cyprideis torosa</name>
    <dbReference type="NCBI Taxonomy" id="163714"/>
    <lineage>
        <taxon>Eukaryota</taxon>
        <taxon>Metazoa</taxon>
        <taxon>Ecdysozoa</taxon>
        <taxon>Arthropoda</taxon>
        <taxon>Crustacea</taxon>
        <taxon>Oligostraca</taxon>
        <taxon>Ostracoda</taxon>
        <taxon>Podocopa</taxon>
        <taxon>Podocopida</taxon>
        <taxon>Cytherocopina</taxon>
        <taxon>Cytheroidea</taxon>
        <taxon>Cytherideidae</taxon>
        <taxon>Cyprideis</taxon>
    </lineage>
</organism>
<dbReference type="PANTHER" id="PTHR31139:SF4">
    <property type="entry name" value="ECTOPIC P GRANULES PROTEIN 5 HOMOLOG"/>
    <property type="match status" value="1"/>
</dbReference>
<name>A0A7R8WNZ2_9CRUS</name>
<dbReference type="GO" id="GO:0097352">
    <property type="term" value="P:autophagosome maturation"/>
    <property type="evidence" value="ECO:0007669"/>
    <property type="project" value="TreeGrafter"/>
</dbReference>
<gene>
    <name evidence="1" type="ORF">CTOB1V02_LOCUS13192</name>
</gene>
<dbReference type="AlphaFoldDB" id="A0A7R8WNZ2"/>
<dbReference type="EMBL" id="OB672422">
    <property type="protein sequence ID" value="CAD7235377.1"/>
    <property type="molecule type" value="Genomic_DNA"/>
</dbReference>
<accession>A0A7R8WNZ2</accession>
<dbReference type="OrthoDB" id="75419at2759"/>
<proteinExistence type="predicted"/>
<dbReference type="PANTHER" id="PTHR31139">
    <property type="entry name" value="ECTOPIC P GRANULES PROTEIN 5 HOMOLOG"/>
    <property type="match status" value="1"/>
</dbReference>
<sequence>MMSSEVVLSGYAAAFIRMKIESHLSSVLSTGRESGSCLSIFEALSVLFAFLRRPLPRTLAGQTEPRRKDDSSTEDAEKQGGFFKHSIKLWIRVLASALHSEVFGGPESRLFLLNHALRLPPGEAVWAAQFVLESPLTAEESLVTLATLLLPVEDRKECLRAWSEDVKREMEENEDWVIVETSDGEEEQ</sequence>
<feature type="non-terminal residue" evidence="1">
    <location>
        <position position="188"/>
    </location>
</feature>
<protein>
    <submittedName>
        <fullName evidence="1">Uncharacterized protein</fullName>
    </submittedName>
</protein>
<evidence type="ECO:0000313" key="1">
    <source>
        <dbReference type="EMBL" id="CAD7235377.1"/>
    </source>
</evidence>